<evidence type="ECO:0000313" key="3">
    <source>
        <dbReference type="Proteomes" id="UP000241546"/>
    </source>
</evidence>
<keyword evidence="3" id="KW-1185">Reference proteome</keyword>
<dbReference type="AlphaFoldDB" id="A0A2T4AZV4"/>
<dbReference type="RefSeq" id="XP_024745913.1">
    <property type="nucleotide sequence ID" value="XM_024893687.1"/>
</dbReference>
<sequence>MTSRAASLVFAAGLLSLSLWLLLGQPLLAPHPDRGRISNLDLVLGDSLPPRLNLCFATMEQFLNKMASFSHVWMNQDEYRDRDNIAKAVREGRDVWGRDIDTFERIERNQDIPAVLRREGDKYRYLLDRSGKSAGFTDYP</sequence>
<proteinExistence type="predicted"/>
<feature type="chain" id="PRO_5015445898" evidence="1">
    <location>
        <begin position="25"/>
        <end position="140"/>
    </location>
</feature>
<evidence type="ECO:0000256" key="1">
    <source>
        <dbReference type="SAM" id="SignalP"/>
    </source>
</evidence>
<keyword evidence="2" id="KW-0808">Transferase</keyword>
<gene>
    <name evidence="2" type="ORF">BBK36DRAFT_1144604</name>
</gene>
<evidence type="ECO:0000313" key="2">
    <source>
        <dbReference type="EMBL" id="PTB62593.1"/>
    </source>
</evidence>
<name>A0A2T4AZV4_9HYPO</name>
<organism evidence="2 3">
    <name type="scientific">Trichoderma citrinoviride</name>
    <dbReference type="NCBI Taxonomy" id="58853"/>
    <lineage>
        <taxon>Eukaryota</taxon>
        <taxon>Fungi</taxon>
        <taxon>Dikarya</taxon>
        <taxon>Ascomycota</taxon>
        <taxon>Pezizomycotina</taxon>
        <taxon>Sordariomycetes</taxon>
        <taxon>Hypocreomycetidae</taxon>
        <taxon>Hypocreales</taxon>
        <taxon>Hypocreaceae</taxon>
        <taxon>Trichoderma</taxon>
    </lineage>
</organism>
<dbReference type="Proteomes" id="UP000241546">
    <property type="component" value="Unassembled WGS sequence"/>
</dbReference>
<keyword evidence="1" id="KW-0732">Signal</keyword>
<reference evidence="3" key="1">
    <citation type="submission" date="2016-07" db="EMBL/GenBank/DDBJ databases">
        <title>Multiple horizontal gene transfer events from other fungi enriched the ability of initially mycotrophic Trichoderma (Ascomycota) to feed on dead plant biomass.</title>
        <authorList>
            <consortium name="DOE Joint Genome Institute"/>
            <person name="Atanasova L."/>
            <person name="Chenthamara K."/>
            <person name="Zhang J."/>
            <person name="Grujic M."/>
            <person name="Henrissat B."/>
            <person name="Kuo A."/>
            <person name="Aerts A."/>
            <person name="Salamov A."/>
            <person name="Lipzen A."/>
            <person name="Labutti K."/>
            <person name="Barry K."/>
            <person name="Miao Y."/>
            <person name="Rahimi M.J."/>
            <person name="Shen Q."/>
            <person name="Grigoriev I.V."/>
            <person name="Kubicek C.P."/>
            <person name="Druzhinina I.S."/>
        </authorList>
    </citation>
    <scope>NUCLEOTIDE SEQUENCE [LARGE SCALE GENOMIC DNA]</scope>
    <source>
        <strain evidence="3">TUCIM 6016</strain>
    </source>
</reference>
<accession>A0A2T4AZV4</accession>
<dbReference type="GO" id="GO:0016740">
    <property type="term" value="F:transferase activity"/>
    <property type="evidence" value="ECO:0007669"/>
    <property type="project" value="UniProtKB-KW"/>
</dbReference>
<dbReference type="OrthoDB" id="6474464at2759"/>
<dbReference type="GeneID" id="36601805"/>
<feature type="signal peptide" evidence="1">
    <location>
        <begin position="1"/>
        <end position="24"/>
    </location>
</feature>
<protein>
    <submittedName>
        <fullName evidence="2">Glycosyltransferase family 17 protein</fullName>
    </submittedName>
</protein>
<dbReference type="EMBL" id="KZ680222">
    <property type="protein sequence ID" value="PTB62593.1"/>
    <property type="molecule type" value="Genomic_DNA"/>
</dbReference>